<reference evidence="1 2" key="1">
    <citation type="submission" date="2018-12" db="EMBL/GenBank/DDBJ databases">
        <title>Successful treatment of antibiotic resistant microbial bone infection with bacteriophages.</title>
        <authorList>
            <person name="Nir-Paz R."/>
            <person name="Gelman D."/>
            <person name="Khouri A."/>
            <person name="Sisson B.M."/>
            <person name="Fackler J."/>
            <person name="Oren S.A."/>
            <person name="Khalifa L."/>
            <person name="Rimon A."/>
            <person name="Glazer S.C."/>
            <person name="Moses A.E."/>
            <person name="Yoram W."/>
            <person name="Schooley R.T."/>
            <person name="Hazan R."/>
        </authorList>
    </citation>
    <scope>NUCLEOTIDE SEQUENCE [LARGE SCALE GENOMIC DNA]</scope>
</reference>
<organism evidence="1 2">
    <name type="scientific">Acinetobacter phage AbTZA1</name>
    <dbReference type="NCBI Taxonomy" id="2500827"/>
    <lineage>
        <taxon>Viruses</taxon>
        <taxon>Duplodnaviria</taxon>
        <taxon>Heunggongvirae</taxon>
        <taxon>Uroviricota</taxon>
        <taxon>Caudoviricetes</taxon>
        <taxon>Pantevenvirales</taxon>
        <taxon>Straboviridae</taxon>
        <taxon>Twarogvirinae</taxon>
        <taxon>Hadassahvirus</taxon>
        <taxon>Hadassahvirus azbtza1</taxon>
    </lineage>
</organism>
<evidence type="ECO:0000313" key="2">
    <source>
        <dbReference type="Proteomes" id="UP000287416"/>
    </source>
</evidence>
<dbReference type="KEGG" id="vg:55811390"/>
<evidence type="ECO:0000313" key="1">
    <source>
        <dbReference type="EMBL" id="AZU98764.1"/>
    </source>
</evidence>
<dbReference type="EMBL" id="MK278860">
    <property type="protein sequence ID" value="AZU98764.1"/>
    <property type="molecule type" value="Genomic_DNA"/>
</dbReference>
<dbReference type="GeneID" id="55811390"/>
<accession>A0A3T0IH81</accession>
<name>A0A3T0IH81_9CAUD</name>
<sequence length="58" mass="6631">MKAKDIESVIEARKSIKRVVASIRDDLNASKTDVQISFELNQMQLRIKQLMNSLGKLQ</sequence>
<protein>
    <submittedName>
        <fullName evidence="1">Uncharacterized protein</fullName>
    </submittedName>
</protein>
<keyword evidence="2" id="KW-1185">Reference proteome</keyword>
<dbReference type="Proteomes" id="UP000287416">
    <property type="component" value="Segment"/>
</dbReference>
<proteinExistence type="predicted"/>
<dbReference type="RefSeq" id="YP_009882094.1">
    <property type="nucleotide sequence ID" value="NC_049445.1"/>
</dbReference>